<dbReference type="AlphaFoldDB" id="A0A1S9IGX1"/>
<gene>
    <name evidence="1" type="ORF">BS638_02875</name>
</gene>
<proteinExistence type="predicted"/>
<reference evidence="1 2" key="1">
    <citation type="submission" date="2016-12" db="EMBL/GenBank/DDBJ databases">
        <title>Clostridium tepidum sp. nov., a close relative of Clostridium sporogenes and Clostridium botulinum Group I.</title>
        <authorList>
            <person name="Dobritsa A.P."/>
            <person name="Kutumbaka K.K."/>
            <person name="Werner K."/>
            <person name="Wiedmann M."/>
            <person name="Asmus A."/>
            <person name="Samadpour M."/>
        </authorList>
    </citation>
    <scope>NUCLEOTIDE SEQUENCE [LARGE SCALE GENOMIC DNA]</scope>
    <source>
        <strain evidence="1 2">IEH 97212</strain>
    </source>
</reference>
<accession>A0A1S9IGX1</accession>
<evidence type="ECO:0000313" key="2">
    <source>
        <dbReference type="Proteomes" id="UP000190256"/>
    </source>
</evidence>
<name>A0A1S9IGX1_9CLOT</name>
<dbReference type="Proteomes" id="UP000190256">
    <property type="component" value="Unassembled WGS sequence"/>
</dbReference>
<protein>
    <submittedName>
        <fullName evidence="1">Uncharacterized protein</fullName>
    </submittedName>
</protein>
<dbReference type="OrthoDB" id="1925115at2"/>
<comment type="caution">
    <text evidence="1">The sequence shown here is derived from an EMBL/GenBank/DDBJ whole genome shotgun (WGS) entry which is preliminary data.</text>
</comment>
<organism evidence="1 2">
    <name type="scientific">Clostridium tepidum</name>
    <dbReference type="NCBI Taxonomy" id="1962263"/>
    <lineage>
        <taxon>Bacteria</taxon>
        <taxon>Bacillati</taxon>
        <taxon>Bacillota</taxon>
        <taxon>Clostridia</taxon>
        <taxon>Eubacteriales</taxon>
        <taxon>Clostridiaceae</taxon>
        <taxon>Clostridium</taxon>
    </lineage>
</organism>
<dbReference type="STRING" id="1962263.BS637_10205"/>
<dbReference type="RefSeq" id="WP_078054456.1">
    <property type="nucleotide sequence ID" value="NZ_MRAE01000004.1"/>
</dbReference>
<evidence type="ECO:0000313" key="1">
    <source>
        <dbReference type="EMBL" id="OOO69493.1"/>
    </source>
</evidence>
<dbReference type="EMBL" id="MRAE01000004">
    <property type="protein sequence ID" value="OOO69493.1"/>
    <property type="molecule type" value="Genomic_DNA"/>
</dbReference>
<sequence>MIVFLLFIIILGACSYFIYTFSNKINLQQKQIILFKKQIDKLKSENRSDFKNIDIKFITCSVQDGTIIKNSYIYLYPDNNSPYIYKLHKDDSVTIHCAAENRGEIWYEVSCFSKGIINTKGWVKKDSINLNL</sequence>